<reference evidence="2" key="1">
    <citation type="submission" date="2019-06" db="EMBL/GenBank/DDBJ databases">
        <authorList>
            <person name="Broberg M."/>
        </authorList>
    </citation>
    <scope>NUCLEOTIDE SEQUENCE [LARGE SCALE GENOMIC DNA]</scope>
</reference>
<keyword evidence="2" id="KW-1185">Reference proteome</keyword>
<accession>A0A9N9XUD3</accession>
<evidence type="ECO:0000313" key="2">
    <source>
        <dbReference type="Proteomes" id="UP000754883"/>
    </source>
</evidence>
<dbReference type="InterPro" id="IPR029069">
    <property type="entry name" value="HotDog_dom_sf"/>
</dbReference>
<dbReference type="SUPFAM" id="SSF54637">
    <property type="entry name" value="Thioesterase/thiol ester dehydrase-isomerase"/>
    <property type="match status" value="1"/>
</dbReference>
<dbReference type="PANTHER" id="PTHR47260">
    <property type="entry name" value="UPF0644 PROTEIN PB2B4.06"/>
    <property type="match status" value="1"/>
</dbReference>
<proteinExistence type="predicted"/>
<organism evidence="1 2">
    <name type="scientific">Clonostachys byssicola</name>
    <dbReference type="NCBI Taxonomy" id="160290"/>
    <lineage>
        <taxon>Eukaryota</taxon>
        <taxon>Fungi</taxon>
        <taxon>Dikarya</taxon>
        <taxon>Ascomycota</taxon>
        <taxon>Pezizomycotina</taxon>
        <taxon>Sordariomycetes</taxon>
        <taxon>Hypocreomycetidae</taxon>
        <taxon>Hypocreales</taxon>
        <taxon>Bionectriaceae</taxon>
        <taxon>Clonostachys</taxon>
    </lineage>
</organism>
<evidence type="ECO:0000313" key="1">
    <source>
        <dbReference type="EMBL" id="CAG9961944.1"/>
    </source>
</evidence>
<protein>
    <recommendedName>
        <fullName evidence="3">Thioesterase domain-containing protein</fullName>
    </recommendedName>
</protein>
<dbReference type="PANTHER" id="PTHR47260:SF6">
    <property type="entry name" value="THIOESTERASE DOMAIN-CONTAINING PROTEIN"/>
    <property type="match status" value="1"/>
</dbReference>
<comment type="caution">
    <text evidence="1">The sequence shown here is derived from an EMBL/GenBank/DDBJ whole genome shotgun (WGS) entry which is preliminary data.</text>
</comment>
<sequence>MDPATQKAEQRFRSLAWCAALLDRPGTTIFTPSCRLVDATGLPASQDQILRKTLNNSDAVPHCLGFYQDPASSSEPGTPTSAANPRLLINSSSIIFDLQPGVNGYHGSTHGGFMAVLIDDSMGGLLYHNFVLQMQKQQEHDWNPPPGTLDLSKIQYFTAGMNMRLEKPLKTPAVVVVTSTLNRVEGRKMYLDVAVEDGNGKKYATCEGLWMSLPTPKI</sequence>
<dbReference type="AlphaFoldDB" id="A0A9N9XUD3"/>
<dbReference type="CDD" id="cd03443">
    <property type="entry name" value="PaaI_thioesterase"/>
    <property type="match status" value="1"/>
</dbReference>
<gene>
    <name evidence="1" type="ORF">CBYS24578_00018341</name>
</gene>
<reference evidence="1 2" key="2">
    <citation type="submission" date="2021-10" db="EMBL/GenBank/DDBJ databases">
        <authorList>
            <person name="Piombo E."/>
        </authorList>
    </citation>
    <scope>NUCLEOTIDE SEQUENCE [LARGE SCALE GENOMIC DNA]</scope>
</reference>
<dbReference type="EMBL" id="CABFNO020000776">
    <property type="protein sequence ID" value="CAG9961944.1"/>
    <property type="molecule type" value="Genomic_DNA"/>
</dbReference>
<dbReference type="OrthoDB" id="506431at2759"/>
<evidence type="ECO:0008006" key="3">
    <source>
        <dbReference type="Google" id="ProtNLM"/>
    </source>
</evidence>
<dbReference type="Gene3D" id="3.10.129.10">
    <property type="entry name" value="Hotdog Thioesterase"/>
    <property type="match status" value="1"/>
</dbReference>
<dbReference type="InterPro" id="IPR052061">
    <property type="entry name" value="PTE-AB_protein"/>
</dbReference>
<dbReference type="Proteomes" id="UP000754883">
    <property type="component" value="Unassembled WGS sequence"/>
</dbReference>
<name>A0A9N9XUD3_9HYPO</name>